<name>A0AAV3Y065_9GAST</name>
<protein>
    <submittedName>
        <fullName evidence="1">Uncharacterized protein</fullName>
    </submittedName>
</protein>
<proteinExistence type="predicted"/>
<gene>
    <name evidence="1" type="ORF">PoB_000199200</name>
</gene>
<keyword evidence="2" id="KW-1185">Reference proteome</keyword>
<dbReference type="AlphaFoldDB" id="A0AAV3Y065"/>
<accession>A0AAV3Y065</accession>
<comment type="caution">
    <text evidence="1">The sequence shown here is derived from an EMBL/GenBank/DDBJ whole genome shotgun (WGS) entry which is preliminary data.</text>
</comment>
<reference evidence="1 2" key="1">
    <citation type="journal article" date="2021" name="Elife">
        <title>Chloroplast acquisition without the gene transfer in kleptoplastic sea slugs, Plakobranchus ocellatus.</title>
        <authorList>
            <person name="Maeda T."/>
            <person name="Takahashi S."/>
            <person name="Yoshida T."/>
            <person name="Shimamura S."/>
            <person name="Takaki Y."/>
            <person name="Nagai Y."/>
            <person name="Toyoda A."/>
            <person name="Suzuki Y."/>
            <person name="Arimoto A."/>
            <person name="Ishii H."/>
            <person name="Satoh N."/>
            <person name="Nishiyama T."/>
            <person name="Hasebe M."/>
            <person name="Maruyama T."/>
            <person name="Minagawa J."/>
            <person name="Obokata J."/>
            <person name="Shigenobu S."/>
        </authorList>
    </citation>
    <scope>NUCLEOTIDE SEQUENCE [LARGE SCALE GENOMIC DNA]</scope>
</reference>
<sequence length="106" mass="10911">MRNRVKGTAIVKDPAIGHSYGKGCSTVNVRAIAKGTPIANGTAIVKGPAIVKGSAIRTALVNGSAKHAAIVKSTDLKEDIAKVIVTFIMRGTAIKKGTITVNEAET</sequence>
<dbReference type="Proteomes" id="UP000735302">
    <property type="component" value="Unassembled WGS sequence"/>
</dbReference>
<dbReference type="EMBL" id="BLXT01000273">
    <property type="protein sequence ID" value="GFN75486.1"/>
    <property type="molecule type" value="Genomic_DNA"/>
</dbReference>
<organism evidence="1 2">
    <name type="scientific">Plakobranchus ocellatus</name>
    <dbReference type="NCBI Taxonomy" id="259542"/>
    <lineage>
        <taxon>Eukaryota</taxon>
        <taxon>Metazoa</taxon>
        <taxon>Spiralia</taxon>
        <taxon>Lophotrochozoa</taxon>
        <taxon>Mollusca</taxon>
        <taxon>Gastropoda</taxon>
        <taxon>Heterobranchia</taxon>
        <taxon>Euthyneura</taxon>
        <taxon>Panpulmonata</taxon>
        <taxon>Sacoglossa</taxon>
        <taxon>Placobranchoidea</taxon>
        <taxon>Plakobranchidae</taxon>
        <taxon>Plakobranchus</taxon>
    </lineage>
</organism>
<evidence type="ECO:0000313" key="1">
    <source>
        <dbReference type="EMBL" id="GFN75486.1"/>
    </source>
</evidence>
<evidence type="ECO:0000313" key="2">
    <source>
        <dbReference type="Proteomes" id="UP000735302"/>
    </source>
</evidence>